<dbReference type="PROSITE" id="PS00194">
    <property type="entry name" value="THIOREDOXIN_1"/>
    <property type="match status" value="1"/>
</dbReference>
<dbReference type="Gene3D" id="2.30.30.380">
    <property type="entry name" value="Zn-finger domain of Sec23/24"/>
    <property type="match status" value="1"/>
</dbReference>
<evidence type="ECO:0000256" key="1">
    <source>
        <dbReference type="ARBA" id="ARBA00003318"/>
    </source>
</evidence>
<dbReference type="NCBIfam" id="TIGR01068">
    <property type="entry name" value="thioredoxin"/>
    <property type="match status" value="1"/>
</dbReference>
<evidence type="ECO:0000313" key="9">
    <source>
        <dbReference type="EMBL" id="QXQ13884.1"/>
    </source>
</evidence>
<keyword evidence="10" id="KW-1185">Reference proteome</keyword>
<evidence type="ECO:0000256" key="5">
    <source>
        <dbReference type="ARBA" id="ARBA00023157"/>
    </source>
</evidence>
<organism evidence="9 10">
    <name type="scientific">Skermania pinensis</name>
    <dbReference type="NCBI Taxonomy" id="39122"/>
    <lineage>
        <taxon>Bacteria</taxon>
        <taxon>Bacillati</taxon>
        <taxon>Actinomycetota</taxon>
        <taxon>Actinomycetes</taxon>
        <taxon>Mycobacteriales</taxon>
        <taxon>Gordoniaceae</taxon>
        <taxon>Skermania</taxon>
    </lineage>
</organism>
<proteinExistence type="inferred from homology"/>
<comment type="function">
    <text evidence="1">Participates in various redox reactions through the reversible oxidation of its active center dithiol to a disulfide and catalyzes dithiol-disulfide exchange reactions.</text>
</comment>
<evidence type="ECO:0000313" key="10">
    <source>
        <dbReference type="Proteomes" id="UP000887023"/>
    </source>
</evidence>
<gene>
    <name evidence="9" type="primary">trxA</name>
    <name evidence="9" type="ORF">KV203_19300</name>
</gene>
<protein>
    <recommendedName>
        <fullName evidence="7">Thioredoxin</fullName>
    </recommendedName>
</protein>
<dbReference type="PANTHER" id="PTHR45663">
    <property type="entry name" value="GEO12009P1"/>
    <property type="match status" value="1"/>
</dbReference>
<dbReference type="EMBL" id="CP079105">
    <property type="protein sequence ID" value="QXQ13884.1"/>
    <property type="molecule type" value="Genomic_DNA"/>
</dbReference>
<evidence type="ECO:0000256" key="2">
    <source>
        <dbReference type="ARBA" id="ARBA00008987"/>
    </source>
</evidence>
<evidence type="ECO:0000256" key="4">
    <source>
        <dbReference type="ARBA" id="ARBA00022982"/>
    </source>
</evidence>
<dbReference type="PANTHER" id="PTHR45663:SF11">
    <property type="entry name" value="GEO12009P1"/>
    <property type="match status" value="1"/>
</dbReference>
<comment type="similarity">
    <text evidence="2">Belongs to the thioredoxin family.</text>
</comment>
<dbReference type="InterPro" id="IPR005746">
    <property type="entry name" value="Thioredoxin"/>
</dbReference>
<name>A0ABX8S7Q5_9ACTN</name>
<dbReference type="InterPro" id="IPR017937">
    <property type="entry name" value="Thioredoxin_CS"/>
</dbReference>
<reference evidence="9" key="1">
    <citation type="submission" date="2021-07" db="EMBL/GenBank/DDBJ databases">
        <title>Candidatus Kaistella beijingensis sp. nov. isolated from a municipal wastewater treatment plant is involved in sludge foaming.</title>
        <authorList>
            <person name="Song Y."/>
            <person name="Liu S.-J."/>
        </authorList>
    </citation>
    <scope>NUCLEOTIDE SEQUENCE</scope>
    <source>
        <strain evidence="9">DSM 43998</strain>
    </source>
</reference>
<dbReference type="InterPro" id="IPR036249">
    <property type="entry name" value="Thioredoxin-like_sf"/>
</dbReference>
<dbReference type="SUPFAM" id="SSF52833">
    <property type="entry name" value="Thioredoxin-like"/>
    <property type="match status" value="1"/>
</dbReference>
<sequence>MTVTSSRVVRCPQCSTKNRVPDATHGTPRCANCKHDLPWLVDASDTDFDQIVDTSKLVLVDLWAAWCGPCRMVAPVLAKLSVEFAGRLKVVKVDVDRSPQLAQRYRAQSIPMLLFLQDGQVVRTVVGAQPEGTLRTMITSRLDAAGEPRA</sequence>
<dbReference type="Gene3D" id="3.40.30.10">
    <property type="entry name" value="Glutaredoxin"/>
    <property type="match status" value="1"/>
</dbReference>
<keyword evidence="3" id="KW-0813">Transport</keyword>
<keyword evidence="6" id="KW-0676">Redox-active center</keyword>
<evidence type="ECO:0000256" key="3">
    <source>
        <dbReference type="ARBA" id="ARBA00022448"/>
    </source>
</evidence>
<keyword evidence="4" id="KW-0249">Electron transport</keyword>
<dbReference type="Proteomes" id="UP000887023">
    <property type="component" value="Chromosome"/>
</dbReference>
<dbReference type="Pfam" id="PF00085">
    <property type="entry name" value="Thioredoxin"/>
    <property type="match status" value="1"/>
</dbReference>
<evidence type="ECO:0000259" key="8">
    <source>
        <dbReference type="PROSITE" id="PS51352"/>
    </source>
</evidence>
<dbReference type="PROSITE" id="PS51352">
    <property type="entry name" value="THIOREDOXIN_2"/>
    <property type="match status" value="1"/>
</dbReference>
<dbReference type="CDD" id="cd02947">
    <property type="entry name" value="TRX_family"/>
    <property type="match status" value="1"/>
</dbReference>
<evidence type="ECO:0000256" key="7">
    <source>
        <dbReference type="NCBIfam" id="TIGR01068"/>
    </source>
</evidence>
<dbReference type="InterPro" id="IPR013766">
    <property type="entry name" value="Thioredoxin_domain"/>
</dbReference>
<accession>A0ABX8S7Q5</accession>
<feature type="domain" description="Thioredoxin" evidence="8">
    <location>
        <begin position="14"/>
        <end position="143"/>
    </location>
</feature>
<keyword evidence="5" id="KW-1015">Disulfide bond</keyword>
<evidence type="ECO:0000256" key="6">
    <source>
        <dbReference type="ARBA" id="ARBA00023284"/>
    </source>
</evidence>